<protein>
    <recommendedName>
        <fullName evidence="4 6">Signal peptidase I</fullName>
        <ecNumber evidence="4 6">3.4.21.89</ecNumber>
    </recommendedName>
</protein>
<comment type="similarity">
    <text evidence="3 6">Belongs to the peptidase S26 family.</text>
</comment>
<feature type="domain" description="Peptidase S26" evidence="7">
    <location>
        <begin position="5"/>
        <end position="158"/>
    </location>
</feature>
<dbReference type="InterPro" id="IPR019757">
    <property type="entry name" value="Pept_S26A_signal_pept_1_Lys-AS"/>
</dbReference>
<dbReference type="NCBIfam" id="TIGR02227">
    <property type="entry name" value="sigpep_I_bact"/>
    <property type="match status" value="1"/>
</dbReference>
<dbReference type="InterPro" id="IPR036286">
    <property type="entry name" value="LexA/Signal_pep-like_sf"/>
</dbReference>
<dbReference type="PROSITE" id="PS00761">
    <property type="entry name" value="SPASE_I_3"/>
    <property type="match status" value="1"/>
</dbReference>
<dbReference type="CDD" id="cd06530">
    <property type="entry name" value="S26_SPase_I"/>
    <property type="match status" value="1"/>
</dbReference>
<dbReference type="EMBL" id="JAOQIO010000039">
    <property type="protein sequence ID" value="MCU6793251.1"/>
    <property type="molecule type" value="Genomic_DNA"/>
</dbReference>
<gene>
    <name evidence="8" type="primary">lepB</name>
    <name evidence="8" type="ORF">OB236_14110</name>
</gene>
<dbReference type="PROSITE" id="PS00760">
    <property type="entry name" value="SPASE_I_2"/>
    <property type="match status" value="1"/>
</dbReference>
<keyword evidence="9" id="KW-1185">Reference proteome</keyword>
<dbReference type="Pfam" id="PF10502">
    <property type="entry name" value="Peptidase_S26"/>
    <property type="match status" value="1"/>
</dbReference>
<name>A0ABT2UGI4_9BACL</name>
<dbReference type="InterPro" id="IPR000223">
    <property type="entry name" value="Pept_S26A_signal_pept_1"/>
</dbReference>
<comment type="subcellular location">
    <subcellularLocation>
        <location evidence="2">Cell membrane</location>
        <topology evidence="2">Single-pass type II membrane protein</topology>
    </subcellularLocation>
    <subcellularLocation>
        <location evidence="6">Membrane</location>
        <topology evidence="6">Single-pass type II membrane protein</topology>
    </subcellularLocation>
</comment>
<dbReference type="EC" id="3.4.21.89" evidence="4 6"/>
<dbReference type="Gene3D" id="2.10.109.10">
    <property type="entry name" value="Umud Fragment, subunit A"/>
    <property type="match status" value="1"/>
</dbReference>
<proteinExistence type="inferred from homology"/>
<dbReference type="PANTHER" id="PTHR43390">
    <property type="entry name" value="SIGNAL PEPTIDASE I"/>
    <property type="match status" value="1"/>
</dbReference>
<reference evidence="8 9" key="1">
    <citation type="submission" date="2022-09" db="EMBL/GenBank/DDBJ databases">
        <authorList>
            <person name="Han X.L."/>
            <person name="Wang Q."/>
            <person name="Lu T."/>
        </authorList>
    </citation>
    <scope>NUCLEOTIDE SEQUENCE [LARGE SCALE GENOMIC DNA]</scope>
    <source>
        <strain evidence="8 9">WQ 127069</strain>
    </source>
</reference>
<dbReference type="GO" id="GO:0009003">
    <property type="term" value="F:signal peptidase activity"/>
    <property type="evidence" value="ECO:0007669"/>
    <property type="project" value="UniProtKB-EC"/>
</dbReference>
<evidence type="ECO:0000256" key="6">
    <source>
        <dbReference type="RuleBase" id="RU362042"/>
    </source>
</evidence>
<evidence type="ECO:0000256" key="5">
    <source>
        <dbReference type="ARBA" id="ARBA00022801"/>
    </source>
</evidence>
<evidence type="ECO:0000313" key="8">
    <source>
        <dbReference type="EMBL" id="MCU6793251.1"/>
    </source>
</evidence>
<sequence length="171" mass="19691">MKKIKEWGISFLIAIVAALTIKTFVAEAMVVPTGSMLPTIQINDRLIVEKIIWMDEYQLGDIVVFYPPIPEKVNERYVKRLIGIPGDVIEIKNGALIRNGVKISETYLNEPIRYEFGPITVPENKYFFLGDNRNESFDSHSWTTPFVDKERLIGKVVLKIPTHLMDKRNLR</sequence>
<comment type="catalytic activity">
    <reaction evidence="1 6">
        <text>Cleavage of hydrophobic, N-terminal signal or leader sequences from secreted and periplasmic proteins.</text>
        <dbReference type="EC" id="3.4.21.89"/>
    </reaction>
</comment>
<evidence type="ECO:0000256" key="1">
    <source>
        <dbReference type="ARBA" id="ARBA00000677"/>
    </source>
</evidence>
<dbReference type="PANTHER" id="PTHR43390:SF1">
    <property type="entry name" value="CHLOROPLAST PROCESSING PEPTIDASE"/>
    <property type="match status" value="1"/>
</dbReference>
<dbReference type="PRINTS" id="PR00727">
    <property type="entry name" value="LEADERPTASE"/>
</dbReference>
<dbReference type="InterPro" id="IPR019533">
    <property type="entry name" value="Peptidase_S26"/>
</dbReference>
<organism evidence="8 9">
    <name type="scientific">Paenibacillus baimaensis</name>
    <dbReference type="NCBI Taxonomy" id="2982185"/>
    <lineage>
        <taxon>Bacteria</taxon>
        <taxon>Bacillati</taxon>
        <taxon>Bacillota</taxon>
        <taxon>Bacilli</taxon>
        <taxon>Bacillales</taxon>
        <taxon>Paenibacillaceae</taxon>
        <taxon>Paenibacillus</taxon>
    </lineage>
</organism>
<evidence type="ECO:0000256" key="2">
    <source>
        <dbReference type="ARBA" id="ARBA00004401"/>
    </source>
</evidence>
<keyword evidence="6" id="KW-0645">Protease</keyword>
<dbReference type="SUPFAM" id="SSF51306">
    <property type="entry name" value="LexA/Signal peptidase"/>
    <property type="match status" value="1"/>
</dbReference>
<evidence type="ECO:0000256" key="3">
    <source>
        <dbReference type="ARBA" id="ARBA00009370"/>
    </source>
</evidence>
<dbReference type="Proteomes" id="UP001652445">
    <property type="component" value="Unassembled WGS sequence"/>
</dbReference>
<comment type="caution">
    <text evidence="8">The sequence shown here is derived from an EMBL/GenBank/DDBJ whole genome shotgun (WGS) entry which is preliminary data.</text>
</comment>
<evidence type="ECO:0000256" key="4">
    <source>
        <dbReference type="ARBA" id="ARBA00013208"/>
    </source>
</evidence>
<evidence type="ECO:0000313" key="9">
    <source>
        <dbReference type="Proteomes" id="UP001652445"/>
    </source>
</evidence>
<evidence type="ECO:0000259" key="7">
    <source>
        <dbReference type="Pfam" id="PF10502"/>
    </source>
</evidence>
<dbReference type="RefSeq" id="WP_262684553.1">
    <property type="nucleotide sequence ID" value="NZ_JAOQIO010000039.1"/>
</dbReference>
<keyword evidence="5 6" id="KW-0378">Hydrolase</keyword>
<accession>A0ABT2UGI4</accession>
<dbReference type="InterPro" id="IPR019758">
    <property type="entry name" value="Pept_S26A_signal_pept_1_CS"/>
</dbReference>